<evidence type="ECO:0000256" key="1">
    <source>
        <dbReference type="SAM" id="MobiDB-lite"/>
    </source>
</evidence>
<keyword evidence="2" id="KW-0614">Plasmid</keyword>
<reference evidence="2 3" key="1">
    <citation type="journal article" date="2012" name="J. Bacteriol.">
        <title>Genome sequence of the soybean symbiont Sinorhizobium fredii HH103.</title>
        <authorList>
            <person name="Weidner S."/>
            <person name="Becker A."/>
            <person name="Bonilla I."/>
            <person name="Jaenicke S."/>
            <person name="Lloret J."/>
            <person name="Margaret I."/>
            <person name="Puhler A."/>
            <person name="Ruiz-Sainz J.E."/>
            <person name="Schneiker-Bekel S."/>
            <person name="Szczepanowski R."/>
            <person name="Vinardell J.M."/>
            <person name="Zehner S."/>
            <person name="Gottfert M."/>
        </authorList>
    </citation>
    <scope>NUCLEOTIDE SEQUENCE [LARGE SCALE GENOMIC DNA]</scope>
    <source>
        <strain evidence="2 3">HH103</strain>
        <plasmid evidence="3">pSfHH103e</plasmid>
    </source>
</reference>
<dbReference type="AlphaFoldDB" id="G9AIP7"/>
<geneLocation type="plasmid" evidence="2 3">
    <name>pSfHH103e</name>
</geneLocation>
<sequence length="30" mass="3308">MKGRHAPSTDDGRLAVIGERERESTHGSKE</sequence>
<gene>
    <name evidence="2" type="ordered locus">SFHH103_06470</name>
</gene>
<dbReference type="KEGG" id="sfh:SFHH103_06470"/>
<proteinExistence type="predicted"/>
<feature type="compositionally biased region" description="Basic and acidic residues" evidence="1">
    <location>
        <begin position="7"/>
        <end position="30"/>
    </location>
</feature>
<protein>
    <submittedName>
        <fullName evidence="2">Uncharacterized protein</fullName>
    </submittedName>
</protein>
<dbReference type="HOGENOM" id="CLU_3405070_0_0_5"/>
<organism evidence="2 3">
    <name type="scientific">Sinorhizobium fredii (strain HH103)</name>
    <dbReference type="NCBI Taxonomy" id="1117943"/>
    <lineage>
        <taxon>Bacteria</taxon>
        <taxon>Pseudomonadati</taxon>
        <taxon>Pseudomonadota</taxon>
        <taxon>Alphaproteobacteria</taxon>
        <taxon>Hyphomicrobiales</taxon>
        <taxon>Rhizobiaceae</taxon>
        <taxon>Sinorhizobium/Ensifer group</taxon>
        <taxon>Sinorhizobium</taxon>
    </lineage>
</organism>
<dbReference type="Proteomes" id="UP000007735">
    <property type="component" value="Plasmid pSfHH103e"/>
</dbReference>
<evidence type="ECO:0000313" key="3">
    <source>
        <dbReference type="Proteomes" id="UP000007735"/>
    </source>
</evidence>
<name>G9AIP7_SINF1</name>
<dbReference type="EMBL" id="HE616899">
    <property type="protein sequence ID" value="CCF00929.1"/>
    <property type="molecule type" value="Genomic_DNA"/>
</dbReference>
<feature type="region of interest" description="Disordered" evidence="1">
    <location>
        <begin position="1"/>
        <end position="30"/>
    </location>
</feature>
<evidence type="ECO:0000313" key="2">
    <source>
        <dbReference type="EMBL" id="CCF00929.1"/>
    </source>
</evidence>
<accession>G9AIP7</accession>